<evidence type="ECO:0000256" key="5">
    <source>
        <dbReference type="ARBA" id="ARBA00023136"/>
    </source>
</evidence>
<sequence>MSATERKRQLQRNTETGKIAGVCAGLADYLNIETWVVRLIFFTGLIFSQGFFLVLYIAGWLILDKKPRSEGHQDMHIKTRVYGGGKPASQAVAEMESELKSLDEQVQRMEKYVTSTQYNLNRELRQL</sequence>
<evidence type="ECO:0000256" key="6">
    <source>
        <dbReference type="SAM" id="Phobius"/>
    </source>
</evidence>
<dbReference type="InterPro" id="IPR007168">
    <property type="entry name" value="Phageshock_PspC_N"/>
</dbReference>
<dbReference type="PANTHER" id="PTHR33885">
    <property type="entry name" value="PHAGE SHOCK PROTEIN C"/>
    <property type="match status" value="1"/>
</dbReference>
<dbReference type="PANTHER" id="PTHR33885:SF3">
    <property type="entry name" value="PHAGE SHOCK PROTEIN C"/>
    <property type="match status" value="1"/>
</dbReference>
<dbReference type="NCBIfam" id="TIGR02978">
    <property type="entry name" value="phageshock_pspC"/>
    <property type="match status" value="1"/>
</dbReference>
<evidence type="ECO:0000256" key="1">
    <source>
        <dbReference type="ARBA" id="ARBA00004162"/>
    </source>
</evidence>
<keyword evidence="5 6" id="KW-0472">Membrane</keyword>
<reference evidence="8 9" key="1">
    <citation type="journal article" date="2018" name="Nat. Biotechnol.">
        <title>A standardized bacterial taxonomy based on genome phylogeny substantially revises the tree of life.</title>
        <authorList>
            <person name="Parks D.H."/>
            <person name="Chuvochina M."/>
            <person name="Waite D.W."/>
            <person name="Rinke C."/>
            <person name="Skarshewski A."/>
            <person name="Chaumeil P.A."/>
            <person name="Hugenholtz P."/>
        </authorList>
    </citation>
    <scope>NUCLEOTIDE SEQUENCE [LARGE SCALE GENOMIC DNA]</scope>
    <source>
        <strain evidence="8">UBA9360</strain>
    </source>
</reference>
<evidence type="ECO:0000256" key="4">
    <source>
        <dbReference type="ARBA" id="ARBA00022989"/>
    </source>
</evidence>
<evidence type="ECO:0000256" key="2">
    <source>
        <dbReference type="ARBA" id="ARBA00022475"/>
    </source>
</evidence>
<evidence type="ECO:0000256" key="3">
    <source>
        <dbReference type="ARBA" id="ARBA00022692"/>
    </source>
</evidence>
<keyword evidence="4 6" id="KW-1133">Transmembrane helix</keyword>
<dbReference type="Proteomes" id="UP000262878">
    <property type="component" value="Unassembled WGS sequence"/>
</dbReference>
<organism evidence="8 9">
    <name type="scientific">Idiomarina baltica</name>
    <dbReference type="NCBI Taxonomy" id="190892"/>
    <lineage>
        <taxon>Bacteria</taxon>
        <taxon>Pseudomonadati</taxon>
        <taxon>Pseudomonadota</taxon>
        <taxon>Gammaproteobacteria</taxon>
        <taxon>Alteromonadales</taxon>
        <taxon>Idiomarinaceae</taxon>
        <taxon>Idiomarina</taxon>
    </lineage>
</organism>
<name>A0A348WQE8_9GAMM</name>
<accession>A0A348WQE8</accession>
<dbReference type="RefSeq" id="WP_272977540.1">
    <property type="nucleotide sequence ID" value="NZ_DBGH01000031.1"/>
</dbReference>
<evidence type="ECO:0000313" key="8">
    <source>
        <dbReference type="EMBL" id="HAR56760.1"/>
    </source>
</evidence>
<dbReference type="EMBL" id="DMUP01000195">
    <property type="protein sequence ID" value="HAR56760.1"/>
    <property type="molecule type" value="Genomic_DNA"/>
</dbReference>
<comment type="caution">
    <text evidence="8">The sequence shown here is derived from an EMBL/GenBank/DDBJ whole genome shotgun (WGS) entry which is preliminary data.</text>
</comment>
<dbReference type="STRING" id="314276.OS145_07172"/>
<dbReference type="InterPro" id="IPR014320">
    <property type="entry name" value="Phageshock_PspC"/>
</dbReference>
<keyword evidence="2" id="KW-1003">Cell membrane</keyword>
<dbReference type="GO" id="GO:0005886">
    <property type="term" value="C:plasma membrane"/>
    <property type="evidence" value="ECO:0007669"/>
    <property type="project" value="UniProtKB-SubCell"/>
</dbReference>
<feature type="domain" description="Phage shock protein PspC N-terminal" evidence="7">
    <location>
        <begin position="8"/>
        <end position="65"/>
    </location>
</feature>
<dbReference type="InterPro" id="IPR052027">
    <property type="entry name" value="PspC"/>
</dbReference>
<feature type="transmembrane region" description="Helical" evidence="6">
    <location>
        <begin position="39"/>
        <end position="63"/>
    </location>
</feature>
<evidence type="ECO:0000313" key="9">
    <source>
        <dbReference type="Proteomes" id="UP000262878"/>
    </source>
</evidence>
<dbReference type="AlphaFoldDB" id="A0A348WQE8"/>
<protein>
    <submittedName>
        <fullName evidence="8">Envelope stress response membrane protein PspC</fullName>
    </submittedName>
</protein>
<proteinExistence type="predicted"/>
<evidence type="ECO:0000259" key="7">
    <source>
        <dbReference type="Pfam" id="PF04024"/>
    </source>
</evidence>
<comment type="subcellular location">
    <subcellularLocation>
        <location evidence="1">Cell membrane</location>
        <topology evidence="1">Single-pass membrane protein</topology>
    </subcellularLocation>
</comment>
<dbReference type="Pfam" id="PF04024">
    <property type="entry name" value="PspC"/>
    <property type="match status" value="1"/>
</dbReference>
<gene>
    <name evidence="8" type="primary">pspC</name>
    <name evidence="8" type="ORF">DCR58_08255</name>
</gene>
<keyword evidence="3 6" id="KW-0812">Transmembrane</keyword>